<protein>
    <submittedName>
        <fullName evidence="2">Uncharacterized protein</fullName>
    </submittedName>
</protein>
<feature type="compositionally biased region" description="Basic residues" evidence="1">
    <location>
        <begin position="29"/>
        <end position="45"/>
    </location>
</feature>
<evidence type="ECO:0000313" key="2">
    <source>
        <dbReference type="EMBL" id="JAD96874.1"/>
    </source>
</evidence>
<feature type="compositionally biased region" description="Pro residues" evidence="1">
    <location>
        <begin position="14"/>
        <end position="24"/>
    </location>
</feature>
<dbReference type="AlphaFoldDB" id="A0A0A9E7V0"/>
<reference evidence="2" key="1">
    <citation type="submission" date="2014-09" db="EMBL/GenBank/DDBJ databases">
        <authorList>
            <person name="Magalhaes I.L.F."/>
            <person name="Oliveira U."/>
            <person name="Santos F.R."/>
            <person name="Vidigal T.H.D.A."/>
            <person name="Brescovit A.D."/>
            <person name="Santos A.J."/>
        </authorList>
    </citation>
    <scope>NUCLEOTIDE SEQUENCE</scope>
    <source>
        <tissue evidence="2">Shoot tissue taken approximately 20 cm above the soil surface</tissue>
    </source>
</reference>
<organism evidence="2">
    <name type="scientific">Arundo donax</name>
    <name type="common">Giant reed</name>
    <name type="synonym">Donax arundinaceus</name>
    <dbReference type="NCBI Taxonomy" id="35708"/>
    <lineage>
        <taxon>Eukaryota</taxon>
        <taxon>Viridiplantae</taxon>
        <taxon>Streptophyta</taxon>
        <taxon>Embryophyta</taxon>
        <taxon>Tracheophyta</taxon>
        <taxon>Spermatophyta</taxon>
        <taxon>Magnoliopsida</taxon>
        <taxon>Liliopsida</taxon>
        <taxon>Poales</taxon>
        <taxon>Poaceae</taxon>
        <taxon>PACMAD clade</taxon>
        <taxon>Arundinoideae</taxon>
        <taxon>Arundineae</taxon>
        <taxon>Arundo</taxon>
    </lineage>
</organism>
<evidence type="ECO:0000256" key="1">
    <source>
        <dbReference type="SAM" id="MobiDB-lite"/>
    </source>
</evidence>
<accession>A0A0A9E7V0</accession>
<name>A0A0A9E7V0_ARUDO</name>
<proteinExistence type="predicted"/>
<sequence length="53" mass="5950">MPPFFLFFTLPVPLPPPPSPPALQPPNCGRRRGRRGRRCRARSKAATRPTRGI</sequence>
<dbReference type="EMBL" id="GBRH01201021">
    <property type="protein sequence ID" value="JAD96874.1"/>
    <property type="molecule type" value="Transcribed_RNA"/>
</dbReference>
<reference evidence="2" key="2">
    <citation type="journal article" date="2015" name="Data Brief">
        <title>Shoot transcriptome of the giant reed, Arundo donax.</title>
        <authorList>
            <person name="Barrero R.A."/>
            <person name="Guerrero F.D."/>
            <person name="Moolhuijzen P."/>
            <person name="Goolsby J.A."/>
            <person name="Tidwell J."/>
            <person name="Bellgard S.E."/>
            <person name="Bellgard M.I."/>
        </authorList>
    </citation>
    <scope>NUCLEOTIDE SEQUENCE</scope>
    <source>
        <tissue evidence="2">Shoot tissue taken approximately 20 cm above the soil surface</tissue>
    </source>
</reference>
<feature type="region of interest" description="Disordered" evidence="1">
    <location>
        <begin position="14"/>
        <end position="53"/>
    </location>
</feature>